<dbReference type="PANTHER" id="PTHR11439:SF467">
    <property type="entry name" value="INTEGRASE CATALYTIC DOMAIN-CONTAINING PROTEIN"/>
    <property type="match status" value="1"/>
</dbReference>
<dbReference type="InterPro" id="IPR013103">
    <property type="entry name" value="RVT_2"/>
</dbReference>
<protein>
    <recommendedName>
        <fullName evidence="1">Reverse transcriptase Ty1/copia-type domain-containing protein</fullName>
    </recommendedName>
</protein>
<dbReference type="CDD" id="cd09272">
    <property type="entry name" value="RNase_HI_RT_Ty1"/>
    <property type="match status" value="1"/>
</dbReference>
<dbReference type="PANTHER" id="PTHR11439">
    <property type="entry name" value="GAG-POL-RELATED RETROTRANSPOSON"/>
    <property type="match status" value="1"/>
</dbReference>
<evidence type="ECO:0000313" key="2">
    <source>
        <dbReference type="EMBL" id="BBH09453.1"/>
    </source>
</evidence>
<dbReference type="SUPFAM" id="SSF53098">
    <property type="entry name" value="Ribonuclease H-like"/>
    <property type="match status" value="1"/>
</dbReference>
<reference evidence="2" key="1">
    <citation type="journal article" date="2019" name="Science">
        <title>Mutation of a bHLH transcription factor allowed almond domestication.</title>
        <authorList>
            <person name="Sanchez-Perez R."/>
            <person name="Pavan S."/>
            <person name="Mazzeo R."/>
            <person name="Moldovan C."/>
            <person name="Aiese Cigliano R."/>
            <person name="Del Cueto J."/>
            <person name="Ricciardi F."/>
            <person name="Lotti C."/>
            <person name="Ricciardi L."/>
            <person name="Dicenta F."/>
            <person name="Lopez-Marques R.L."/>
            <person name="Lindberg Moller B."/>
        </authorList>
    </citation>
    <scope>NUCLEOTIDE SEQUENCE</scope>
</reference>
<accession>A0A4Y1S061</accession>
<sequence>MTISRLGRSFGRGTKKGGLYYVDDVGGVTERKNGQILAAAYVLLLGESVPKRFWMDVVNYGVYLLNRLPSRVLDVQTPVQKGYRFYHTATRCLYKHVTFIEDEMLSPECKAFVTRMDSIKIPTRVEEAFNTTLRQFDVKNEFLYGELEEEVYMSLSPDYSVTGNMRNVCILKKALYGLKQSPWAWYRYEKLGYQRANTDHTLFIKHRVGKVTLLMIYVDDMIVTSDDTIEIEELQKGLASEFQMKDLGSQKYFLEVEVTRSKHGLFLSQMKHVMGQRANTGMFDCKPVPTNKERYQRLVERFIYLSLTCPNIAYMVSDASQFMHSPSKDHMVALMRIPIYLKSAPGRDLLFKKNSHLDLEGYTDANYAGNITNIHSTLGYFTFVGSNLVTWHSKKQNVVFRSSTESEYRGFSQGICEILWLRWLLAEIGFRPDAATKLHCDSRSGFEIVNNLVQHD</sequence>
<dbReference type="InterPro" id="IPR043502">
    <property type="entry name" value="DNA/RNA_pol_sf"/>
</dbReference>
<evidence type="ECO:0000259" key="1">
    <source>
        <dbReference type="Pfam" id="PF07727"/>
    </source>
</evidence>
<dbReference type="AlphaFoldDB" id="A0A4Y1S061"/>
<feature type="domain" description="Reverse transcriptase Ty1/copia-type" evidence="1">
    <location>
        <begin position="95"/>
        <end position="288"/>
    </location>
</feature>
<gene>
    <name evidence="2" type="ORF">Prudu_021956</name>
</gene>
<proteinExistence type="predicted"/>
<dbReference type="EMBL" id="AP019304">
    <property type="protein sequence ID" value="BBH09453.1"/>
    <property type="molecule type" value="Genomic_DNA"/>
</dbReference>
<dbReference type="SUPFAM" id="SSF56672">
    <property type="entry name" value="DNA/RNA polymerases"/>
    <property type="match status" value="1"/>
</dbReference>
<organism evidence="2">
    <name type="scientific">Prunus dulcis</name>
    <name type="common">Almond</name>
    <name type="synonym">Amygdalus dulcis</name>
    <dbReference type="NCBI Taxonomy" id="3755"/>
    <lineage>
        <taxon>Eukaryota</taxon>
        <taxon>Viridiplantae</taxon>
        <taxon>Streptophyta</taxon>
        <taxon>Embryophyta</taxon>
        <taxon>Tracheophyta</taxon>
        <taxon>Spermatophyta</taxon>
        <taxon>Magnoliopsida</taxon>
        <taxon>eudicotyledons</taxon>
        <taxon>Gunneridae</taxon>
        <taxon>Pentapetalae</taxon>
        <taxon>rosids</taxon>
        <taxon>fabids</taxon>
        <taxon>Rosales</taxon>
        <taxon>Rosaceae</taxon>
        <taxon>Amygdaloideae</taxon>
        <taxon>Amygdaleae</taxon>
        <taxon>Prunus</taxon>
    </lineage>
</organism>
<name>A0A4Y1S061_PRUDU</name>
<dbReference type="InterPro" id="IPR012337">
    <property type="entry name" value="RNaseH-like_sf"/>
</dbReference>
<dbReference type="Pfam" id="PF07727">
    <property type="entry name" value="RVT_2"/>
    <property type="match status" value="1"/>
</dbReference>